<accession>A0A3S5ANZ8</accession>
<protein>
    <submittedName>
        <fullName evidence="1">Uncharacterized protein</fullName>
    </submittedName>
</protein>
<comment type="caution">
    <text evidence="1">The sequence shown here is derived from an EMBL/GenBank/DDBJ whole genome shotgun (WGS) entry which is preliminary data.</text>
</comment>
<reference evidence="1" key="1">
    <citation type="submission" date="2018-11" db="EMBL/GenBank/DDBJ databases">
        <authorList>
            <consortium name="Pathogen Informatics"/>
        </authorList>
    </citation>
    <scope>NUCLEOTIDE SEQUENCE</scope>
</reference>
<organism evidence="1 2">
    <name type="scientific">Protopolystoma xenopodis</name>
    <dbReference type="NCBI Taxonomy" id="117903"/>
    <lineage>
        <taxon>Eukaryota</taxon>
        <taxon>Metazoa</taxon>
        <taxon>Spiralia</taxon>
        <taxon>Lophotrochozoa</taxon>
        <taxon>Platyhelminthes</taxon>
        <taxon>Monogenea</taxon>
        <taxon>Polyopisthocotylea</taxon>
        <taxon>Polystomatidea</taxon>
        <taxon>Polystomatidae</taxon>
        <taxon>Protopolystoma</taxon>
    </lineage>
</organism>
<keyword evidence="2" id="KW-1185">Reference proteome</keyword>
<proteinExistence type="predicted"/>
<dbReference type="EMBL" id="CAAALY010247274">
    <property type="protein sequence ID" value="VEL34250.1"/>
    <property type="molecule type" value="Genomic_DNA"/>
</dbReference>
<gene>
    <name evidence="1" type="ORF">PXEA_LOCUS27690</name>
</gene>
<dbReference type="AlphaFoldDB" id="A0A3S5ANZ8"/>
<name>A0A3S5ANZ8_9PLAT</name>
<evidence type="ECO:0000313" key="2">
    <source>
        <dbReference type="Proteomes" id="UP000784294"/>
    </source>
</evidence>
<evidence type="ECO:0000313" key="1">
    <source>
        <dbReference type="EMBL" id="VEL34250.1"/>
    </source>
</evidence>
<dbReference type="Proteomes" id="UP000784294">
    <property type="component" value="Unassembled WGS sequence"/>
</dbReference>
<sequence>MPEGGTEDSCTQTLCQRSVSLRFSCRLSWRKTGGEREPASAGKREAERKVSLGSFWHNDNMFFTPVRADHQVGSAYYMRIGTNPLLWGRKGRRTFSFDLT</sequence>